<feature type="transmembrane region" description="Helical" evidence="1">
    <location>
        <begin position="102"/>
        <end position="121"/>
    </location>
</feature>
<gene>
    <name evidence="3" type="ORF">C0Z19_13895</name>
</gene>
<proteinExistence type="predicted"/>
<dbReference type="EMBL" id="PNYB01000010">
    <property type="protein sequence ID" value="PMS24359.1"/>
    <property type="molecule type" value="Genomic_DNA"/>
</dbReference>
<dbReference type="Pfam" id="PF20455">
    <property type="entry name" value="DUF6708"/>
    <property type="match status" value="1"/>
</dbReference>
<evidence type="ECO:0000313" key="4">
    <source>
        <dbReference type="Proteomes" id="UP000235347"/>
    </source>
</evidence>
<feature type="transmembrane region" description="Helical" evidence="1">
    <location>
        <begin position="61"/>
        <end position="82"/>
    </location>
</feature>
<evidence type="ECO:0000313" key="3">
    <source>
        <dbReference type="EMBL" id="PMS24359.1"/>
    </source>
</evidence>
<keyword evidence="1" id="KW-0812">Transmembrane</keyword>
<evidence type="ECO:0000256" key="1">
    <source>
        <dbReference type="SAM" id="Phobius"/>
    </source>
</evidence>
<keyword evidence="4" id="KW-1185">Reference proteome</keyword>
<dbReference type="Proteomes" id="UP000235347">
    <property type="component" value="Unassembled WGS sequence"/>
</dbReference>
<evidence type="ECO:0000259" key="2">
    <source>
        <dbReference type="Pfam" id="PF20455"/>
    </source>
</evidence>
<name>A0A2N7W4P7_9BURK</name>
<comment type="caution">
    <text evidence="3">The sequence shown here is derived from an EMBL/GenBank/DDBJ whole genome shotgun (WGS) entry which is preliminary data.</text>
</comment>
<protein>
    <recommendedName>
        <fullName evidence="2">DUF6708 domain-containing protein</fullName>
    </recommendedName>
</protein>
<dbReference type="AlphaFoldDB" id="A0A2N7W4P7"/>
<keyword evidence="1" id="KW-0472">Membrane</keyword>
<feature type="transmembrane region" description="Helical" evidence="1">
    <location>
        <begin position="270"/>
        <end position="293"/>
    </location>
</feature>
<reference evidence="3 4" key="1">
    <citation type="submission" date="2018-01" db="EMBL/GenBank/DDBJ databases">
        <title>Whole genome analyses suggest that Burkholderia sensu lato contains two further novel genera in the rhizoxinica-symbiotica group Mycetohabitans gen. nov., and Trinickia gen. nov.: implications for the evolution of diazotrophy and nodulation in the Burkholderiaceae.</title>
        <authorList>
            <person name="Estrada-de los Santos P."/>
            <person name="Palmer M."/>
            <person name="Chavez-Ramirez B."/>
            <person name="Beukes C."/>
            <person name="Steenkamp E.T."/>
            <person name="Hirsch A.M."/>
            <person name="Manyaka P."/>
            <person name="Maluk M."/>
            <person name="Lafos M."/>
            <person name="Crook M."/>
            <person name="Gross E."/>
            <person name="Simon M.F."/>
            <person name="Bueno dos Reis Junior F."/>
            <person name="Poole P.S."/>
            <person name="Venter S.N."/>
            <person name="James E.K."/>
        </authorList>
    </citation>
    <scope>NUCLEOTIDE SEQUENCE [LARGE SCALE GENOMIC DNA]</scope>
    <source>
        <strain evidence="3 4">GP25-8</strain>
    </source>
</reference>
<feature type="domain" description="DUF6708" evidence="2">
    <location>
        <begin position="113"/>
        <end position="312"/>
    </location>
</feature>
<organism evidence="3 4">
    <name type="scientific">Trinickia soli</name>
    <dbReference type="NCBI Taxonomy" id="380675"/>
    <lineage>
        <taxon>Bacteria</taxon>
        <taxon>Pseudomonadati</taxon>
        <taxon>Pseudomonadota</taxon>
        <taxon>Betaproteobacteria</taxon>
        <taxon>Burkholderiales</taxon>
        <taxon>Burkholderiaceae</taxon>
        <taxon>Trinickia</taxon>
    </lineage>
</organism>
<keyword evidence="1" id="KW-1133">Transmembrane helix</keyword>
<dbReference type="InterPro" id="IPR046554">
    <property type="entry name" value="DUF6708"/>
</dbReference>
<accession>A0A2N7W4P7</accession>
<dbReference type="RefSeq" id="WP_102610410.1">
    <property type="nucleotide sequence ID" value="NZ_CADIKD010000007.1"/>
</dbReference>
<sequence>MTSIGSWRRMKRSPTDAEVSARLQQKKPCAERATSRGTVFAATDTYLEVCDGLYREKGWGVLAFFTAGIGALCLTAMTAWMATHVPAAIRQKGQTGLVHWTFGLFTLVGIGVFILPLRSLLKDCFNYTRKPIRFNRVDRKIYAFRHNGPGGVVSVPWDDAFLYVERQPKAGLTSTAARMIHCLVLDEQGQVSDSFRIGKRVVLAYSEEGELGRRVMSELYEDFEYYRRFMEDGPGSVPPVAEYLSTKVSFRNSLKLQFDGMSDMFRSGNLFLLFVGIIAAIPTFLLAVAYHVAQLTCHEPVWPDDIERACMPSPEQTEGVAS</sequence>